<keyword evidence="2" id="KW-0645">Protease</keyword>
<sequence length="126" mass="14242">MQPTLPYTTLTHEVGHWLGLYHTFEAPAGKDPCLEPNDPTHGDRLVDTPRWSDKGPESSRDCYDWTQVKPACSGKYSLADIKKSVGNFLSYSYFACRKSFTTGQLNKMYQTATLIRKFKPTCAKLS</sequence>
<gene>
    <name evidence="11" type="ORF">BCR35DRAFT_5213</name>
</gene>
<keyword evidence="12" id="KW-1185">Reference proteome</keyword>
<dbReference type="Proteomes" id="UP000193467">
    <property type="component" value="Unassembled WGS sequence"/>
</dbReference>
<keyword evidence="3" id="KW-0479">Metal-binding</keyword>
<evidence type="ECO:0000256" key="5">
    <source>
        <dbReference type="ARBA" id="ARBA00022801"/>
    </source>
</evidence>
<evidence type="ECO:0000313" key="11">
    <source>
        <dbReference type="EMBL" id="ORY92638.1"/>
    </source>
</evidence>
<keyword evidence="4" id="KW-0732">Signal</keyword>
<evidence type="ECO:0000256" key="2">
    <source>
        <dbReference type="ARBA" id="ARBA00022670"/>
    </source>
</evidence>
<dbReference type="GO" id="GO:0046872">
    <property type="term" value="F:metal ion binding"/>
    <property type="evidence" value="ECO:0007669"/>
    <property type="project" value="UniProtKB-KW"/>
</dbReference>
<dbReference type="GO" id="GO:0006508">
    <property type="term" value="P:proteolysis"/>
    <property type="evidence" value="ECO:0007669"/>
    <property type="project" value="UniProtKB-KW"/>
</dbReference>
<dbReference type="GO" id="GO:0008237">
    <property type="term" value="F:metallopeptidase activity"/>
    <property type="evidence" value="ECO:0007669"/>
    <property type="project" value="UniProtKB-KW"/>
</dbReference>
<dbReference type="Pfam" id="PF05572">
    <property type="entry name" value="Peptidase_M43"/>
    <property type="match status" value="1"/>
</dbReference>
<comment type="caution">
    <text evidence="11">The sequence shown here is derived from an EMBL/GenBank/DDBJ whole genome shotgun (WGS) entry which is preliminary data.</text>
</comment>
<evidence type="ECO:0000256" key="3">
    <source>
        <dbReference type="ARBA" id="ARBA00022723"/>
    </source>
</evidence>
<evidence type="ECO:0000256" key="6">
    <source>
        <dbReference type="ARBA" id="ARBA00022833"/>
    </source>
</evidence>
<evidence type="ECO:0000256" key="7">
    <source>
        <dbReference type="ARBA" id="ARBA00023049"/>
    </source>
</evidence>
<keyword evidence="8" id="KW-1015">Disulfide bond</keyword>
<dbReference type="Gene3D" id="3.40.390.10">
    <property type="entry name" value="Collagenase (Catalytic Domain)"/>
    <property type="match status" value="1"/>
</dbReference>
<proteinExistence type="inferred from homology"/>
<evidence type="ECO:0000256" key="9">
    <source>
        <dbReference type="SAM" id="MobiDB-lite"/>
    </source>
</evidence>
<feature type="compositionally biased region" description="Basic and acidic residues" evidence="9">
    <location>
        <begin position="38"/>
        <end position="59"/>
    </location>
</feature>
<evidence type="ECO:0000256" key="8">
    <source>
        <dbReference type="ARBA" id="ARBA00023157"/>
    </source>
</evidence>
<comment type="similarity">
    <text evidence="1">Belongs to the peptidase M43B family.</text>
</comment>
<evidence type="ECO:0000313" key="12">
    <source>
        <dbReference type="Proteomes" id="UP000193467"/>
    </source>
</evidence>
<evidence type="ECO:0000259" key="10">
    <source>
        <dbReference type="Pfam" id="PF05572"/>
    </source>
</evidence>
<keyword evidence="7" id="KW-0482">Metalloprotease</keyword>
<keyword evidence="5" id="KW-0378">Hydrolase</keyword>
<dbReference type="AlphaFoldDB" id="A0A1Y2G7U7"/>
<evidence type="ECO:0000256" key="4">
    <source>
        <dbReference type="ARBA" id="ARBA00022729"/>
    </source>
</evidence>
<organism evidence="11 12">
    <name type="scientific">Leucosporidium creatinivorum</name>
    <dbReference type="NCBI Taxonomy" id="106004"/>
    <lineage>
        <taxon>Eukaryota</taxon>
        <taxon>Fungi</taxon>
        <taxon>Dikarya</taxon>
        <taxon>Basidiomycota</taxon>
        <taxon>Pucciniomycotina</taxon>
        <taxon>Microbotryomycetes</taxon>
        <taxon>Leucosporidiales</taxon>
        <taxon>Leucosporidium</taxon>
    </lineage>
</organism>
<dbReference type="PANTHER" id="PTHR47466">
    <property type="match status" value="1"/>
</dbReference>
<protein>
    <recommendedName>
        <fullName evidence="10">Peptidase M43 pregnancy-associated plasma-A domain-containing protein</fullName>
    </recommendedName>
</protein>
<dbReference type="InParanoid" id="A0A1Y2G7U7"/>
<feature type="region of interest" description="Disordered" evidence="9">
    <location>
        <begin position="32"/>
        <end position="59"/>
    </location>
</feature>
<dbReference type="InterPro" id="IPR008754">
    <property type="entry name" value="Peptidase_M43"/>
</dbReference>
<evidence type="ECO:0000256" key="1">
    <source>
        <dbReference type="ARBA" id="ARBA00008721"/>
    </source>
</evidence>
<reference evidence="11 12" key="1">
    <citation type="submission" date="2016-07" db="EMBL/GenBank/DDBJ databases">
        <title>Pervasive Adenine N6-methylation of Active Genes in Fungi.</title>
        <authorList>
            <consortium name="DOE Joint Genome Institute"/>
            <person name="Mondo S.J."/>
            <person name="Dannebaum R.O."/>
            <person name="Kuo R.C."/>
            <person name="Labutti K."/>
            <person name="Haridas S."/>
            <person name="Kuo A."/>
            <person name="Salamov A."/>
            <person name="Ahrendt S.R."/>
            <person name="Lipzen A."/>
            <person name="Sullivan W."/>
            <person name="Andreopoulos W.B."/>
            <person name="Clum A."/>
            <person name="Lindquist E."/>
            <person name="Daum C."/>
            <person name="Ramamoorthy G.K."/>
            <person name="Gryganskyi A."/>
            <person name="Culley D."/>
            <person name="Magnuson J.K."/>
            <person name="James T.Y."/>
            <person name="O'Malley M.A."/>
            <person name="Stajich J.E."/>
            <person name="Spatafora J.W."/>
            <person name="Visel A."/>
            <person name="Grigoriev I.V."/>
        </authorList>
    </citation>
    <scope>NUCLEOTIDE SEQUENCE [LARGE SCALE GENOMIC DNA]</scope>
    <source>
        <strain evidence="11 12">62-1032</strain>
    </source>
</reference>
<dbReference type="OrthoDB" id="536211at2759"/>
<keyword evidence="6" id="KW-0862">Zinc</keyword>
<accession>A0A1Y2G7U7</accession>
<feature type="domain" description="Peptidase M43 pregnancy-associated plasma-A" evidence="10">
    <location>
        <begin position="7"/>
        <end position="110"/>
    </location>
</feature>
<dbReference type="SUPFAM" id="SSF55486">
    <property type="entry name" value="Metalloproteases ('zincins'), catalytic domain"/>
    <property type="match status" value="1"/>
</dbReference>
<dbReference type="InterPro" id="IPR024079">
    <property type="entry name" value="MetalloPept_cat_dom_sf"/>
</dbReference>
<dbReference type="EMBL" id="MCGR01000001">
    <property type="protein sequence ID" value="ORY92638.1"/>
    <property type="molecule type" value="Genomic_DNA"/>
</dbReference>
<dbReference type="PANTHER" id="PTHR47466:SF1">
    <property type="entry name" value="METALLOPROTEASE MEP1 (AFU_ORTHOLOGUE AFUA_1G07730)-RELATED"/>
    <property type="match status" value="1"/>
</dbReference>
<name>A0A1Y2G7U7_9BASI</name>